<dbReference type="PROSITE" id="PS50235">
    <property type="entry name" value="USP_3"/>
    <property type="match status" value="1"/>
</dbReference>
<keyword evidence="6 11" id="KW-0378">Hydrolase</keyword>
<gene>
    <name evidence="11" type="ORF">M0813_08786</name>
</gene>
<evidence type="ECO:0000256" key="5">
    <source>
        <dbReference type="ARBA" id="ARBA00022786"/>
    </source>
</evidence>
<dbReference type="InterPro" id="IPR018200">
    <property type="entry name" value="USP_CS"/>
</dbReference>
<dbReference type="PROSITE" id="PS51283">
    <property type="entry name" value="DUSP"/>
    <property type="match status" value="1"/>
</dbReference>
<feature type="compositionally biased region" description="Basic and acidic residues" evidence="8">
    <location>
        <begin position="1397"/>
        <end position="1408"/>
    </location>
</feature>
<feature type="compositionally biased region" description="Basic residues" evidence="8">
    <location>
        <begin position="8"/>
        <end position="20"/>
    </location>
</feature>
<sequence length="1494" mass="176415">MFCSWSGNKRKQQRKKKKKQQFLPKTREEEGKYIQNLIKKHSKLIKGNFWCLISGDWYQKWKLYIEQKCTNEDELEFPKPDQMDNSALIEENSKKNKKNVKKGLVENTDYILVHDCVYRAFEKLYGGGPIISKKVIQIGTQQQQKLMVQIYDLEYTIYEKKDEELVFKANIRRSRLCTHSDLFNLLSQQFSIKKNVIGLYLLENDEKGTKIEMNQTKLWDSIIQNGEKLLLEENLEKVQPTYQKSSKKKNSTYQNQRNNYGNKKNKNKYNRNQNRNYSTNSKQIGLTGLSNLGNTCFMNSGLQCLLNTPSLCEYFQSGKYFSDINKKNPLGMGGKLANCFSDLVKDYWSGRNYSISPRALKNLLGKISSQFIGYSQHDSHELISFLLDGLHEDLNRILEKPYIDDDSDDDDDDQNNPDLRQLAKKSWFNYKCRNDSFIVDIFQGMLYNCIECPQCSKITHKFDPLMYLSVPLPGNTYYNLRIFLIPKNRKAPLIEYKINSLKKFGVDGVLKEISKLTRIGASKLKLMKIYQGKIFHVFNNSYRLNQITDRDMTVAYELPDKQENFLKKIEIENKQQLQEEKESENPNENENEDKDEDEYEDEYEDEDEDEYEIGKPKEKKTLMVIIQFQILKGMTNTGMGFPVLIRLEEGKISYQKLSLVCESIIKSIIPNIYDDLLQKLKKEKQKGNDDNISNQNENRNGNSDRQVNNNNNNNNNMGKGKGKNRRNGKNNNRRQAKKRMNQMKNKENKIIGFGFKFNELNPLFRIVSLIENEKKNKNKNVNFIEKILDEKSKIVITRNCKFCIRFNPLIHQRYSRFTGKFNDYNIDQRIVKNNKKQNKRNQSKRITLEDCIDSYVQKEKLNENNKWYCRNCEDLVQAVKKFDLWKLPEILIFHLKRFTGSGFNRKKIDKFVEFPSVLDMKKYVIGPHDPMGYTYKLYAISNHFGGLGGGHYTAYAQNSINEEWYNFNDSSVSQVTHENNVKTRSAYVLFYRKIDPNELKNDDDEEEKKKDNNGNQKKKNDHLEKEKDKPEEKKEKEDVGDDNDDEILEKDIKEEEKGEMEEEEKKKDNNGNQKEKNDHLEKEKDKPEEKKEKEDVGDDSDDEILEKDIKEEEKGEMEEEKKKKDNNGNQKEKNDHLEKEKDKPEEKKEKEDVGDDNGDEILEKKIKEKEKGEIEEEKKKKDNNGNQKEKNDHLEKEKDKQEEKKEKEDVGDDNDDEILEKDIKEEEKGEMEEEKKKKDNNGNQKEKNDHLEKEKDKQEEKKEKEDVGDDNGDEILEKKIKEEEKGEMEEEKKKKDNNGNQKEKNDHLEKEKDKSEEKKEKEDVGDDNGDEILEKDTRTDIKEKEKGEMEEEEKKKDNNGNQKEKNDHLEKEKDKQEEKKDKRVQKEENSEKGAQTDTKREETGKIENEETEQDNNENQKGKDEDLEKEKRQNKPEQKDGEGEVDENSEENVKKNIKEEENDKMENKEFDQNNGNQIKKSNEERKVKIKQKVEK</sequence>
<reference evidence="11" key="1">
    <citation type="submission" date="2022-08" db="EMBL/GenBank/DDBJ databases">
        <title>Novel sulfate-reducing endosymbionts in the free-living metamonad Anaeramoeba.</title>
        <authorList>
            <person name="Jerlstrom-Hultqvist J."/>
            <person name="Cepicka I."/>
            <person name="Gallot-Lavallee L."/>
            <person name="Salas-Leiva D."/>
            <person name="Curtis B.A."/>
            <person name="Zahonova K."/>
            <person name="Pipaliya S."/>
            <person name="Dacks J."/>
            <person name="Roger A.J."/>
        </authorList>
    </citation>
    <scope>NUCLEOTIDE SEQUENCE</scope>
    <source>
        <strain evidence="11">Schooner1</strain>
    </source>
</reference>
<organism evidence="11 12">
    <name type="scientific">Anaeramoeba flamelloides</name>
    <dbReference type="NCBI Taxonomy" id="1746091"/>
    <lineage>
        <taxon>Eukaryota</taxon>
        <taxon>Metamonada</taxon>
        <taxon>Anaeramoebidae</taxon>
        <taxon>Anaeramoeba</taxon>
    </lineage>
</organism>
<accession>A0ABQ8X7M6</accession>
<evidence type="ECO:0000256" key="8">
    <source>
        <dbReference type="SAM" id="MobiDB-lite"/>
    </source>
</evidence>
<feature type="region of interest" description="Disordered" evidence="8">
    <location>
        <begin position="576"/>
        <end position="614"/>
    </location>
</feature>
<dbReference type="Proteomes" id="UP001150062">
    <property type="component" value="Unassembled WGS sequence"/>
</dbReference>
<feature type="compositionally biased region" description="Low complexity" evidence="8">
    <location>
        <begin position="253"/>
        <end position="262"/>
    </location>
</feature>
<keyword evidence="4" id="KW-0645">Protease</keyword>
<feature type="region of interest" description="Disordered" evidence="8">
    <location>
        <begin position="1"/>
        <end position="24"/>
    </location>
</feature>
<comment type="caution">
    <text evidence="11">The sequence shown here is derived from an EMBL/GenBank/DDBJ whole genome shotgun (WGS) entry which is preliminary data.</text>
</comment>
<feature type="compositionally biased region" description="Basic and acidic residues" evidence="8">
    <location>
        <begin position="1220"/>
        <end position="1265"/>
    </location>
</feature>
<feature type="compositionally biased region" description="Basic and acidic residues" evidence="8">
    <location>
        <begin position="1417"/>
        <end position="1441"/>
    </location>
</feature>
<evidence type="ECO:0000256" key="3">
    <source>
        <dbReference type="ARBA" id="ARBA00012759"/>
    </source>
</evidence>
<keyword evidence="12" id="KW-1185">Reference proteome</keyword>
<feature type="region of interest" description="Disordered" evidence="8">
    <location>
        <begin position="684"/>
        <end position="745"/>
    </location>
</feature>
<feature type="domain" description="USP" evidence="9">
    <location>
        <begin position="287"/>
        <end position="994"/>
    </location>
</feature>
<feature type="compositionally biased region" description="Basic and acidic residues" evidence="8">
    <location>
        <begin position="1332"/>
        <end position="1391"/>
    </location>
</feature>
<dbReference type="PROSITE" id="PS00973">
    <property type="entry name" value="USP_2"/>
    <property type="match status" value="1"/>
</dbReference>
<feature type="region of interest" description="Disordered" evidence="8">
    <location>
        <begin position="999"/>
        <end position="1494"/>
    </location>
</feature>
<proteinExistence type="inferred from homology"/>
<comment type="catalytic activity">
    <reaction evidence="1">
        <text>Thiol-dependent hydrolysis of ester, thioester, amide, peptide and isopeptide bonds formed by the C-terminal Gly of ubiquitin (a 76-residue protein attached to proteins as an intracellular targeting signal).</text>
        <dbReference type="EC" id="3.4.19.12"/>
    </reaction>
</comment>
<feature type="compositionally biased region" description="Acidic residues" evidence="8">
    <location>
        <begin position="1038"/>
        <end position="1048"/>
    </location>
</feature>
<dbReference type="SMART" id="SM00695">
    <property type="entry name" value="DUSP"/>
    <property type="match status" value="1"/>
</dbReference>
<evidence type="ECO:0000256" key="1">
    <source>
        <dbReference type="ARBA" id="ARBA00000707"/>
    </source>
</evidence>
<evidence type="ECO:0000256" key="4">
    <source>
        <dbReference type="ARBA" id="ARBA00022670"/>
    </source>
</evidence>
<evidence type="ECO:0000313" key="11">
    <source>
        <dbReference type="EMBL" id="KAJ6228436.1"/>
    </source>
</evidence>
<dbReference type="InterPro" id="IPR038765">
    <property type="entry name" value="Papain-like_cys_pep_sf"/>
</dbReference>
<dbReference type="Pfam" id="PF06337">
    <property type="entry name" value="DUSP"/>
    <property type="match status" value="1"/>
</dbReference>
<dbReference type="InterPro" id="IPR050185">
    <property type="entry name" value="Ub_carboxyl-term_hydrolase"/>
</dbReference>
<dbReference type="EMBL" id="JAOAOG010000327">
    <property type="protein sequence ID" value="KAJ6228436.1"/>
    <property type="molecule type" value="Genomic_DNA"/>
</dbReference>
<dbReference type="InterPro" id="IPR028889">
    <property type="entry name" value="USP"/>
</dbReference>
<dbReference type="InterPro" id="IPR035927">
    <property type="entry name" value="DUSP-like_sf"/>
</dbReference>
<feature type="compositionally biased region" description="Basic residues" evidence="8">
    <location>
        <begin position="720"/>
        <end position="741"/>
    </location>
</feature>
<keyword evidence="7" id="KW-0788">Thiol protease</keyword>
<evidence type="ECO:0000256" key="2">
    <source>
        <dbReference type="ARBA" id="ARBA00009085"/>
    </source>
</evidence>
<keyword evidence="5" id="KW-0833">Ubl conjugation pathway</keyword>
<feature type="compositionally biased region" description="Basic and acidic residues" evidence="8">
    <location>
        <begin position="1106"/>
        <end position="1151"/>
    </location>
</feature>
<dbReference type="PANTHER" id="PTHR21646:SF24">
    <property type="entry name" value="UBIQUITIN CARBOXYL-TERMINAL HYDROLASE"/>
    <property type="match status" value="1"/>
</dbReference>
<dbReference type="SUPFAM" id="SSF54001">
    <property type="entry name" value="Cysteine proteinases"/>
    <property type="match status" value="1"/>
</dbReference>
<evidence type="ECO:0000256" key="7">
    <source>
        <dbReference type="ARBA" id="ARBA00022807"/>
    </source>
</evidence>
<dbReference type="SUPFAM" id="SSF143791">
    <property type="entry name" value="DUSP-like"/>
    <property type="match status" value="1"/>
</dbReference>
<dbReference type="EC" id="3.4.19.12" evidence="3"/>
<feature type="region of interest" description="Disordered" evidence="8">
    <location>
        <begin position="240"/>
        <end position="277"/>
    </location>
</feature>
<feature type="compositionally biased region" description="Acidic residues" evidence="8">
    <location>
        <begin position="585"/>
        <end position="611"/>
    </location>
</feature>
<dbReference type="Gene3D" id="3.90.70.10">
    <property type="entry name" value="Cysteine proteinases"/>
    <property type="match status" value="2"/>
</dbReference>
<dbReference type="InterPro" id="IPR001394">
    <property type="entry name" value="Peptidase_C19_UCH"/>
</dbReference>
<feature type="compositionally biased region" description="Low complexity" evidence="8">
    <location>
        <begin position="698"/>
        <end position="718"/>
    </location>
</feature>
<feature type="compositionally biased region" description="Basic and acidic residues" evidence="8">
    <location>
        <begin position="1479"/>
        <end position="1494"/>
    </location>
</feature>
<feature type="domain" description="DUSP" evidence="10">
    <location>
        <begin position="25"/>
        <end position="136"/>
    </location>
</feature>
<evidence type="ECO:0000256" key="6">
    <source>
        <dbReference type="ARBA" id="ARBA00022801"/>
    </source>
</evidence>
<feature type="compositionally biased region" description="Basic and acidic residues" evidence="8">
    <location>
        <begin position="1021"/>
        <end position="1037"/>
    </location>
</feature>
<comment type="similarity">
    <text evidence="2">Belongs to the peptidase C19 family.</text>
</comment>
<feature type="compositionally biased region" description="Acidic residues" evidence="8">
    <location>
        <begin position="1095"/>
        <end position="1105"/>
    </location>
</feature>
<feature type="compositionally biased region" description="Basic and acidic residues" evidence="8">
    <location>
        <begin position="1161"/>
        <end position="1208"/>
    </location>
</feature>
<dbReference type="PROSITE" id="PS00972">
    <property type="entry name" value="USP_1"/>
    <property type="match status" value="1"/>
</dbReference>
<dbReference type="Gene3D" id="3.30.2230.10">
    <property type="entry name" value="DUSP-like"/>
    <property type="match status" value="1"/>
</dbReference>
<dbReference type="PANTHER" id="PTHR21646">
    <property type="entry name" value="UBIQUITIN CARBOXYL-TERMINAL HYDROLASE"/>
    <property type="match status" value="1"/>
</dbReference>
<dbReference type="CDD" id="cd02674">
    <property type="entry name" value="Peptidase_C19R"/>
    <property type="match status" value="1"/>
</dbReference>
<feature type="compositionally biased region" description="Basic and acidic residues" evidence="8">
    <location>
        <begin position="1275"/>
        <end position="1322"/>
    </location>
</feature>
<feature type="compositionally biased region" description="Basic and acidic residues" evidence="8">
    <location>
        <begin position="1063"/>
        <end position="1094"/>
    </location>
</feature>
<name>A0ABQ8X7M6_9EUKA</name>
<evidence type="ECO:0000259" key="9">
    <source>
        <dbReference type="PROSITE" id="PS50235"/>
    </source>
</evidence>
<evidence type="ECO:0000259" key="10">
    <source>
        <dbReference type="PROSITE" id="PS51283"/>
    </source>
</evidence>
<evidence type="ECO:0000313" key="12">
    <source>
        <dbReference type="Proteomes" id="UP001150062"/>
    </source>
</evidence>
<dbReference type="Pfam" id="PF00443">
    <property type="entry name" value="UCH"/>
    <property type="match status" value="1"/>
</dbReference>
<feature type="compositionally biased region" description="Basic and acidic residues" evidence="8">
    <location>
        <begin position="1450"/>
        <end position="1470"/>
    </location>
</feature>
<dbReference type="InterPro" id="IPR006615">
    <property type="entry name" value="Pept_C19_DUSP"/>
</dbReference>
<protein>
    <recommendedName>
        <fullName evidence="3">ubiquitinyl hydrolase 1</fullName>
        <ecNumber evidence="3">3.4.19.12</ecNumber>
    </recommendedName>
</protein>
<dbReference type="GO" id="GO:0016787">
    <property type="term" value="F:hydrolase activity"/>
    <property type="evidence" value="ECO:0007669"/>
    <property type="project" value="UniProtKB-KW"/>
</dbReference>
<feature type="compositionally biased region" description="Acidic residues" evidence="8">
    <location>
        <begin position="1209"/>
        <end position="1219"/>
    </location>
</feature>